<dbReference type="PANTHER" id="PTHR47487">
    <property type="entry name" value="OS06G0651300 PROTEIN-RELATED"/>
    <property type="match status" value="1"/>
</dbReference>
<dbReference type="STRING" id="3821.A0A151S9G4"/>
<evidence type="ECO:0000313" key="3">
    <source>
        <dbReference type="EMBL" id="KYP51466.1"/>
    </source>
</evidence>
<dbReference type="AlphaFoldDB" id="A0A151S9G4"/>
<dbReference type="InterPro" id="IPR036236">
    <property type="entry name" value="Znf_C2H2_sf"/>
</dbReference>
<feature type="domain" description="C2H2-type" evidence="2">
    <location>
        <begin position="156"/>
        <end position="180"/>
    </location>
</feature>
<keyword evidence="1" id="KW-0175">Coiled coil</keyword>
<dbReference type="SUPFAM" id="SSF57667">
    <property type="entry name" value="beta-beta-alpha zinc fingers"/>
    <property type="match status" value="1"/>
</dbReference>
<dbReference type="PANTHER" id="PTHR47487:SF8">
    <property type="entry name" value="OS08G0270900 PROTEIN"/>
    <property type="match status" value="1"/>
</dbReference>
<keyword evidence="4" id="KW-1185">Reference proteome</keyword>
<sequence length="242" mass="27814">MVGGFSVNFPAGLAKAQDILQRELEKQQIRRELEKEEIRREIIAAEMARRRELEEEVRREMASERPLGIPMQRGEGFQVPHRFSMPLNIFSGPKPQLHSPPQDYTPTTQTNKDKLIILPRPKVVVQGAKRPMLTPPATDEGEHPSLNLRKKPKHQFSCSLCQISTTSEKGLNDHFQGRKHRAKEVSLKPKIGESTKLLLSLKKSKKVCNLLKHFYHEFRFGRKTRNQIMQPSIKLANTSILE</sequence>
<dbReference type="EMBL" id="KQ483438">
    <property type="protein sequence ID" value="KYP51466.1"/>
    <property type="molecule type" value="Genomic_DNA"/>
</dbReference>
<organism evidence="3 4">
    <name type="scientific">Cajanus cajan</name>
    <name type="common">Pigeon pea</name>
    <name type="synonym">Cajanus indicus</name>
    <dbReference type="NCBI Taxonomy" id="3821"/>
    <lineage>
        <taxon>Eukaryota</taxon>
        <taxon>Viridiplantae</taxon>
        <taxon>Streptophyta</taxon>
        <taxon>Embryophyta</taxon>
        <taxon>Tracheophyta</taxon>
        <taxon>Spermatophyta</taxon>
        <taxon>Magnoliopsida</taxon>
        <taxon>eudicotyledons</taxon>
        <taxon>Gunneridae</taxon>
        <taxon>Pentapetalae</taxon>
        <taxon>rosids</taxon>
        <taxon>fabids</taxon>
        <taxon>Fabales</taxon>
        <taxon>Fabaceae</taxon>
        <taxon>Papilionoideae</taxon>
        <taxon>50 kb inversion clade</taxon>
        <taxon>NPAAA clade</taxon>
        <taxon>indigoferoid/millettioid clade</taxon>
        <taxon>Phaseoleae</taxon>
        <taxon>Cajanus</taxon>
    </lineage>
</organism>
<dbReference type="Gramene" id="C.cajan_26024.t">
    <property type="protein sequence ID" value="C.cajan_26024.t"/>
    <property type="gene ID" value="C.cajan_26024"/>
</dbReference>
<dbReference type="Pfam" id="PF12874">
    <property type="entry name" value="zf-met"/>
    <property type="match status" value="1"/>
</dbReference>
<accession>A0A151S9G4</accession>
<evidence type="ECO:0000259" key="2">
    <source>
        <dbReference type="Pfam" id="PF12874"/>
    </source>
</evidence>
<protein>
    <recommendedName>
        <fullName evidence="2">C2H2-type domain-containing protein</fullName>
    </recommendedName>
</protein>
<name>A0A151S9G4_CAJCA</name>
<reference evidence="3" key="1">
    <citation type="journal article" date="2012" name="Nat. Biotechnol.">
        <title>Draft genome sequence of pigeonpea (Cajanus cajan), an orphan legume crop of resource-poor farmers.</title>
        <authorList>
            <person name="Varshney R.K."/>
            <person name="Chen W."/>
            <person name="Li Y."/>
            <person name="Bharti A.K."/>
            <person name="Saxena R.K."/>
            <person name="Schlueter J.A."/>
            <person name="Donoghue M.T."/>
            <person name="Azam S."/>
            <person name="Fan G."/>
            <person name="Whaley A.M."/>
            <person name="Farmer A.D."/>
            <person name="Sheridan J."/>
            <person name="Iwata A."/>
            <person name="Tuteja R."/>
            <person name="Penmetsa R.V."/>
            <person name="Wu W."/>
            <person name="Upadhyaya H.D."/>
            <person name="Yang S.P."/>
            <person name="Shah T."/>
            <person name="Saxena K.B."/>
            <person name="Michael T."/>
            <person name="McCombie W.R."/>
            <person name="Yang B."/>
            <person name="Zhang G."/>
            <person name="Yang H."/>
            <person name="Wang J."/>
            <person name="Spillane C."/>
            <person name="Cook D.R."/>
            <person name="May G.D."/>
            <person name="Xu X."/>
            <person name="Jackson S.A."/>
        </authorList>
    </citation>
    <scope>NUCLEOTIDE SEQUENCE [LARGE SCALE GENOMIC DNA]</scope>
</reference>
<evidence type="ECO:0000256" key="1">
    <source>
        <dbReference type="SAM" id="Coils"/>
    </source>
</evidence>
<gene>
    <name evidence="3" type="ORF">KK1_026753</name>
</gene>
<feature type="coiled-coil region" evidence="1">
    <location>
        <begin position="17"/>
        <end position="63"/>
    </location>
</feature>
<proteinExistence type="predicted"/>
<dbReference type="Proteomes" id="UP000075243">
    <property type="component" value="Unassembled WGS sequence"/>
</dbReference>
<evidence type="ECO:0000313" key="4">
    <source>
        <dbReference type="Proteomes" id="UP000075243"/>
    </source>
</evidence>
<dbReference type="OMA" id="FRTIHKQ"/>
<dbReference type="Gene3D" id="3.30.160.60">
    <property type="entry name" value="Classic Zinc Finger"/>
    <property type="match status" value="1"/>
</dbReference>
<dbReference type="InterPro" id="IPR013087">
    <property type="entry name" value="Znf_C2H2_type"/>
</dbReference>